<organism evidence="2">
    <name type="scientific">Cladocopium goreaui</name>
    <dbReference type="NCBI Taxonomy" id="2562237"/>
    <lineage>
        <taxon>Eukaryota</taxon>
        <taxon>Sar</taxon>
        <taxon>Alveolata</taxon>
        <taxon>Dinophyceae</taxon>
        <taxon>Suessiales</taxon>
        <taxon>Symbiodiniaceae</taxon>
        <taxon>Cladocopium</taxon>
    </lineage>
</organism>
<gene>
    <name evidence="2" type="ORF">C1SCF055_LOCUS43966</name>
</gene>
<feature type="region of interest" description="Disordered" evidence="1">
    <location>
        <begin position="386"/>
        <end position="414"/>
    </location>
</feature>
<name>A0A9P1GR05_9DINO</name>
<comment type="caution">
    <text evidence="2">The sequence shown here is derived from an EMBL/GenBank/DDBJ whole genome shotgun (WGS) entry which is preliminary data.</text>
</comment>
<feature type="region of interest" description="Disordered" evidence="1">
    <location>
        <begin position="735"/>
        <end position="762"/>
    </location>
</feature>
<dbReference type="Proteomes" id="UP001152797">
    <property type="component" value="Unassembled WGS sequence"/>
</dbReference>
<evidence type="ECO:0000313" key="3">
    <source>
        <dbReference type="EMBL" id="CAL4806781.1"/>
    </source>
</evidence>
<evidence type="ECO:0000313" key="4">
    <source>
        <dbReference type="Proteomes" id="UP001152797"/>
    </source>
</evidence>
<keyword evidence="4" id="KW-1185">Reference proteome</keyword>
<accession>A0A9P1GR05</accession>
<reference evidence="2" key="1">
    <citation type="submission" date="2022-10" db="EMBL/GenBank/DDBJ databases">
        <authorList>
            <person name="Chen Y."/>
            <person name="Dougan E. K."/>
            <person name="Chan C."/>
            <person name="Rhodes N."/>
            <person name="Thang M."/>
        </authorList>
    </citation>
    <scope>NUCLEOTIDE SEQUENCE</scope>
</reference>
<dbReference type="EMBL" id="CAMXCT030006752">
    <property type="protein sequence ID" value="CAL4806781.1"/>
    <property type="molecule type" value="Genomic_DNA"/>
</dbReference>
<dbReference type="EMBL" id="CAMXCT020006752">
    <property type="protein sequence ID" value="CAL1172844.1"/>
    <property type="molecule type" value="Genomic_DNA"/>
</dbReference>
<feature type="compositionally biased region" description="Low complexity" evidence="1">
    <location>
        <begin position="742"/>
        <end position="755"/>
    </location>
</feature>
<dbReference type="EMBL" id="CAMXCT010006752">
    <property type="protein sequence ID" value="CAI4019469.1"/>
    <property type="molecule type" value="Genomic_DNA"/>
</dbReference>
<protein>
    <submittedName>
        <fullName evidence="2">Uncharacterized protein</fullName>
    </submittedName>
</protein>
<sequence>MEFAATCHSSGGWQGGSRKHASISFCLTTKRSESAVAAFLASISEVIEKLKKLEVWKRQVEQEQATSSSGKGYKRGDPKARAAAISASPPKTVFPALPVIAQTWNLVEEAGPEFIGKDFEGVEAGPGIIPQLVLDQAVFVSWDQKDALQRVNLCYSAGFFARAALECFLAEPLCPRDISSPAEHFIVLRAVGLSGPVRFASAEHFQRFKDQSFEGGLIAHGFQTETELQVFCQGGDPSLLVFTVPAEVSSVGDAVDVYALAIELRQGGMLLALPHDTFLQPTLDEGQNAADDAMIGPNSVFSVGLVEETEDLTATVALGVEAPVLVVDVSDGILSCCREYDPVTDSLASILGFSLDFPQSLPDVPVLLTLVKEWLVQRSDERTGFYTAQEDQGPAPKTPAPAAPSLAPGKKNTQAKRVTNTMIADQLTALSAQMMLLSQRQDQLEKAASSSAADASGLFVGPSSKLPAVSAGLPKLGVPQPSVVAKALNLVGPPPKVRIGSPPVAVPDAEQDEPYDALQPNAEESGNIALAIARQSSAITTLVAHLASQSGDVLGDLTAGGPHSSTTKGVHRREKMQSDLAHGNSSFYLQMMQQLHRRLHPAKPVPQTEAELQQLSVLLYLERQGGYKNQREMGLLAWIVGHALDAASSGDFNRTKEILALMMVSLEQSVVDRGDWSLAYMLCLLEEPPLQVFQERNTNLLHNARPFGPLVPPQWMAVCLQYLKDLEVLATKKNETSKKAGKAPTPAPTAAPSGGPEEEPSPRTKYGGFVIASFSFAIAVPRRFCKDASRLASLMLADGPRESFETLRSGRRFPQLVARLSELSDAVTKLGAGASAYDKTFAGHEVPLDNSRFEELEPYRSLNASRLKVVGEGLLDATPYLSPELCMAYRFPDALLMDRIPKAFEYSQKLDLVEEVVALAKVWDARGLLHIHDVDVQKCARHELVRVFNCLKNAQCDRQIGDRTIANTVGPRIPLDLLRDTEALKAFASAKNAKKPRILRSAGLLQDECRIEGSRPFMSLLQKAFHVVDVSTFVASNPKLVPLSRPVVTELVLLSILAPLCVSDIAVGFCDRLFATDASLAKGAIVSSEVSQQVIESLWRTCRSKGGYSKLLTPVQSLLSRCVDFEEIEQHADEVVKRPLAFRFDFIEVFAGAATVTAHMAAKGFSVGCPIDLSRDPELDMTKVHVLEWLLHLVMNQYVKAVMVEPPCTTFSIMRKPPLRSKLFPYGFDLMDPQTQIGTLLGYRAFQILKVGARCGITVVLENPWSSMIKNLPPWEELLGHPECELVRCDSCAYGSPHLKAFAFLCVWADTSFISLRCSGGHSHVPVQGALTKKSAIYVNDLAEALANVMESGIIRLARFEKELVPEDALGLESQLINELALSSTWTCDAVWNFRITAHINLLELEAVVRLVGRLIAKGISKRVVVLVDSNVIKCAASKGRSSSRALARALAKLAVLSIAGGLYLVFGFCPTRLNPADDPTREVELRGSIPGMDFAAWDRLDLYRLASLPKMRRWASNWVRLVLCLLGPAGLGLTDRSVHRVPPFPYGLHVAASAPPGVKTVPPSMDFDSTLGYPGRPVLGITSQLRVSHLEQFKSWLFSLGISLDDMLEQHFTRIDELNKNLVRYGRALYASGRPYNHFAETINAVASLKPVVRRQLQEAWNLAFAWQRDEPSVHHIAMPWQILLGAISTCLFWGWLDMAGMLALSWGALLRVGEMKIYALCDSFLATLEGAETFKSAEIPLTVLPQSEPVQQDEEEEEGVMEVSEARRDDRDFCQQSRNLKVDMKALTAVTLDGRNMYKHNLNFACSSMACL</sequence>
<proteinExistence type="predicted"/>
<evidence type="ECO:0000313" key="2">
    <source>
        <dbReference type="EMBL" id="CAI4019469.1"/>
    </source>
</evidence>
<reference evidence="3 4" key="2">
    <citation type="submission" date="2024-05" db="EMBL/GenBank/DDBJ databases">
        <authorList>
            <person name="Chen Y."/>
            <person name="Shah S."/>
            <person name="Dougan E. K."/>
            <person name="Thang M."/>
            <person name="Chan C."/>
        </authorList>
    </citation>
    <scope>NUCLEOTIDE SEQUENCE [LARGE SCALE GENOMIC DNA]</scope>
</reference>
<evidence type="ECO:0000256" key="1">
    <source>
        <dbReference type="SAM" id="MobiDB-lite"/>
    </source>
</evidence>